<dbReference type="InterPro" id="IPR000674">
    <property type="entry name" value="Ald_Oxase/Xan_DH_a/b"/>
</dbReference>
<evidence type="ECO:0000313" key="5">
    <source>
        <dbReference type="Proteomes" id="UP001589789"/>
    </source>
</evidence>
<dbReference type="EMBL" id="JBHLVZ010000084">
    <property type="protein sequence ID" value="MFC0388503.1"/>
    <property type="molecule type" value="Genomic_DNA"/>
</dbReference>
<dbReference type="Gene3D" id="3.90.1170.50">
    <property type="entry name" value="Aldehyde oxidase/xanthine dehydrogenase, a/b hammerhead"/>
    <property type="match status" value="1"/>
</dbReference>
<keyword evidence="2" id="KW-0560">Oxidoreductase</keyword>
<dbReference type="SUPFAM" id="SSF56003">
    <property type="entry name" value="Molybdenum cofactor-binding domain"/>
    <property type="match status" value="1"/>
</dbReference>
<organism evidence="4 5">
    <name type="scientific">Muricoccus vinaceus</name>
    <dbReference type="NCBI Taxonomy" id="424704"/>
    <lineage>
        <taxon>Bacteria</taxon>
        <taxon>Pseudomonadati</taxon>
        <taxon>Pseudomonadota</taxon>
        <taxon>Alphaproteobacteria</taxon>
        <taxon>Acetobacterales</taxon>
        <taxon>Roseomonadaceae</taxon>
        <taxon>Muricoccus</taxon>
    </lineage>
</organism>
<dbReference type="InterPro" id="IPR036856">
    <property type="entry name" value="Ald_Oxase/Xan_DH_a/b_sf"/>
</dbReference>
<dbReference type="PANTHER" id="PTHR11908:SF132">
    <property type="entry name" value="ALDEHYDE OXIDASE 1-RELATED"/>
    <property type="match status" value="1"/>
</dbReference>
<dbReference type="InterPro" id="IPR016208">
    <property type="entry name" value="Ald_Oxase/xanthine_DH-like"/>
</dbReference>
<feature type="domain" description="Aldehyde oxidase/xanthine dehydrogenase a/b hammerhead" evidence="3">
    <location>
        <begin position="28"/>
        <end position="145"/>
    </location>
</feature>
<protein>
    <submittedName>
        <fullName evidence="4">Xanthine dehydrogenase family protein molybdopterin-binding subunit</fullName>
    </submittedName>
</protein>
<name>A0ABV6IY09_9PROT</name>
<evidence type="ECO:0000256" key="1">
    <source>
        <dbReference type="ARBA" id="ARBA00022505"/>
    </source>
</evidence>
<dbReference type="PANTHER" id="PTHR11908">
    <property type="entry name" value="XANTHINE DEHYDROGENASE"/>
    <property type="match status" value="1"/>
</dbReference>
<evidence type="ECO:0000313" key="4">
    <source>
        <dbReference type="EMBL" id="MFC0388503.1"/>
    </source>
</evidence>
<dbReference type="Gene3D" id="3.30.365.10">
    <property type="entry name" value="Aldehyde oxidase/xanthine dehydrogenase, molybdopterin binding domain"/>
    <property type="match status" value="4"/>
</dbReference>
<dbReference type="Proteomes" id="UP001589789">
    <property type="component" value="Unassembled WGS sequence"/>
</dbReference>
<dbReference type="InterPro" id="IPR008274">
    <property type="entry name" value="AldOxase/xan_DH_MoCoBD1"/>
</dbReference>
<evidence type="ECO:0000256" key="2">
    <source>
        <dbReference type="ARBA" id="ARBA00023002"/>
    </source>
</evidence>
<accession>A0ABV6IY09</accession>
<keyword evidence="1" id="KW-0500">Molybdenum</keyword>
<proteinExistence type="predicted"/>
<keyword evidence="5" id="KW-1185">Reference proteome</keyword>
<dbReference type="SUPFAM" id="SSF54665">
    <property type="entry name" value="CO dehydrogenase molybdoprotein N-domain-like"/>
    <property type="match status" value="1"/>
</dbReference>
<dbReference type="Pfam" id="PF20256">
    <property type="entry name" value="MoCoBD_2"/>
    <property type="match status" value="1"/>
</dbReference>
<dbReference type="RefSeq" id="WP_377054980.1">
    <property type="nucleotide sequence ID" value="NZ_JBHLVZ010000084.1"/>
</dbReference>
<comment type="caution">
    <text evidence="4">The sequence shown here is derived from an EMBL/GenBank/DDBJ whole genome shotgun (WGS) entry which is preliminary data.</text>
</comment>
<dbReference type="Pfam" id="PF02738">
    <property type="entry name" value="MoCoBD_1"/>
    <property type="match status" value="1"/>
</dbReference>
<dbReference type="SMART" id="SM01008">
    <property type="entry name" value="Ald_Xan_dh_C"/>
    <property type="match status" value="1"/>
</dbReference>
<sequence>MTAVPPAASAQRLVGRDVPRVEDAALIRGRGRFVDDIAPPGLLHAAFLRSPHAHAAIARIDTAAARALPGVQAVLTLADLAPHLTDTRLVVALPSPAYRLELHRPVLAQSEVVHVGEAVAVVIANSRHLAEDAAALVEVDYDPLPPVGDCVAALAPGAPPAHRGAPSNLAAEMVLEYGAVDAAFSAAPHRFSEQLSIHRGGSHSMECRGVVARHDALEDRLTVWISTQTPHAAHRLLCDLLGLEDRALRVVTPDVGGGFGPKLISYPEEVVIALAARLLGRPVKWIEDRGEHFVATTQERDQVWDVELATDGEGRILGVRGALVHDHGAWTARGVNIPQGAVSAMPLAYVVPAYRMAIRAAVTNKVPTTPVRGAGQPQGVFAMERLLDQAARTLGIDRAEIRRRNLVPGDRMPYATPLKTRGGMQVVLDSGDYPRCMQMALDAAGWAGFPGRQHAARASGRHLGIGVANYVEGTGRGPFEHVSVRIEPSGRIVVATGAAAMGQSTHTMLAQLVAEQLGGDMARVHVIAGDTAAAPMGIGGSNSRQAVLAGSSAHVAALRVREKVLHIASTLLEAAEGDLEIEGDAVRVKGVPEMKVTLAAVARAVAGTPGFAIPGGRGPGLAASEEVVIDAMAYANGTAVAEVEVDAETGDARVLALTFSHDCGNALHPRIVDGQLMGGIAHGIGNALFEHMRFDEEAQPTSTTLADYLLVTATEMPPVRILHMHSPTPLNPLGIKGVGEAGVIPVPAAIASAIEDALSPFGVHVTKVPLSPVDIVALIDPAAAG</sequence>
<dbReference type="InterPro" id="IPR037165">
    <property type="entry name" value="AldOxase/xan_DH_Mopterin-bd_sf"/>
</dbReference>
<gene>
    <name evidence="4" type="ORF">ACFFIC_23600</name>
</gene>
<reference evidence="4 5" key="1">
    <citation type="submission" date="2024-09" db="EMBL/GenBank/DDBJ databases">
        <authorList>
            <person name="Sun Q."/>
            <person name="Mori K."/>
        </authorList>
    </citation>
    <scope>NUCLEOTIDE SEQUENCE [LARGE SCALE GENOMIC DNA]</scope>
    <source>
        <strain evidence="4 5">CCM 7468</strain>
    </source>
</reference>
<dbReference type="Pfam" id="PF01315">
    <property type="entry name" value="Ald_Xan_dh_C"/>
    <property type="match status" value="1"/>
</dbReference>
<dbReference type="InterPro" id="IPR046867">
    <property type="entry name" value="AldOxase/xan_DH_MoCoBD2"/>
</dbReference>
<evidence type="ECO:0000259" key="3">
    <source>
        <dbReference type="SMART" id="SM01008"/>
    </source>
</evidence>